<comment type="caution">
    <text evidence="2">The sequence shown here is derived from an EMBL/GenBank/DDBJ whole genome shotgun (WGS) entry which is preliminary data.</text>
</comment>
<evidence type="ECO:0000313" key="2">
    <source>
        <dbReference type="EMBL" id="RKT58004.1"/>
    </source>
</evidence>
<dbReference type="OrthoDB" id="9178542at2"/>
<dbReference type="RefSeq" id="WP_121458277.1">
    <property type="nucleotide sequence ID" value="NZ_RBXP01000015.1"/>
</dbReference>
<keyword evidence="3" id="KW-1185">Reference proteome</keyword>
<feature type="region of interest" description="Disordered" evidence="1">
    <location>
        <begin position="67"/>
        <end position="102"/>
    </location>
</feature>
<feature type="compositionally biased region" description="Low complexity" evidence="1">
    <location>
        <begin position="67"/>
        <end position="80"/>
    </location>
</feature>
<name>A0A495WA12_9RHOO</name>
<evidence type="ECO:0000256" key="1">
    <source>
        <dbReference type="SAM" id="MobiDB-lite"/>
    </source>
</evidence>
<sequence length="329" mass="35710">MRRLLIAALVVSLLVHAWALFGIDFGMFGESEPELPPLQAELRPLPPPAPAVPAPLPAPVVEAARAEPPAAAPEIAENRPSTVDAVAPPEPVDSESAAVPPPAPEPMAAALAGGGRLAFVVVKESLGMQIGRAVHRWEFAADGSYRLHAMIETSGLAALIKPLRQEHESRGRLGPYGLQPEQFRVFRNGRPRGENADFDWSTAEVRLERDGSVHRVAPGTQDLLSLNYQLAYLKAPENGATIGVVTGRKYERYALDSFGEEEIETPAGRFRTLHLRAAGETLSEIWIALDHYRLPVKIRFTDRKGDSYTQLVTELDGAEPAPPQDLGKP</sequence>
<dbReference type="InterPro" id="IPR021457">
    <property type="entry name" value="DUF3108"/>
</dbReference>
<dbReference type="EMBL" id="RBXP01000015">
    <property type="protein sequence ID" value="RKT58004.1"/>
    <property type="molecule type" value="Genomic_DNA"/>
</dbReference>
<reference evidence="2 3" key="1">
    <citation type="submission" date="2018-10" db="EMBL/GenBank/DDBJ databases">
        <title>Genomic Encyclopedia of Type Strains, Phase IV (KMG-IV): sequencing the most valuable type-strain genomes for metagenomic binning, comparative biology and taxonomic classification.</title>
        <authorList>
            <person name="Goeker M."/>
        </authorList>
    </citation>
    <scope>NUCLEOTIDE SEQUENCE [LARGE SCALE GENOMIC DNA]</scope>
    <source>
        <strain evidence="2 3">DSM 23841</strain>
    </source>
</reference>
<accession>A0A495WA12</accession>
<dbReference type="Pfam" id="PF11306">
    <property type="entry name" value="DUF3108"/>
    <property type="match status" value="1"/>
</dbReference>
<dbReference type="Proteomes" id="UP000270626">
    <property type="component" value="Unassembled WGS sequence"/>
</dbReference>
<gene>
    <name evidence="2" type="ORF">DFR40_1945</name>
</gene>
<dbReference type="AlphaFoldDB" id="A0A495WA12"/>
<proteinExistence type="predicted"/>
<protein>
    <submittedName>
        <fullName evidence="2">Uncharacterized protein DUF3108</fullName>
    </submittedName>
</protein>
<evidence type="ECO:0000313" key="3">
    <source>
        <dbReference type="Proteomes" id="UP000270626"/>
    </source>
</evidence>
<organism evidence="2 3">
    <name type="scientific">Azonexus fungiphilus</name>
    <dbReference type="NCBI Taxonomy" id="146940"/>
    <lineage>
        <taxon>Bacteria</taxon>
        <taxon>Pseudomonadati</taxon>
        <taxon>Pseudomonadota</taxon>
        <taxon>Betaproteobacteria</taxon>
        <taxon>Rhodocyclales</taxon>
        <taxon>Azonexaceae</taxon>
        <taxon>Azonexus</taxon>
    </lineage>
</organism>